<dbReference type="EMBL" id="MFFM01000038">
    <property type="protein sequence ID" value="OGF10563.1"/>
    <property type="molecule type" value="Genomic_DNA"/>
</dbReference>
<evidence type="ECO:0000256" key="11">
    <source>
        <dbReference type="HAMAP-Rule" id="MF_00165"/>
    </source>
</evidence>
<evidence type="ECO:0000259" key="12">
    <source>
        <dbReference type="Pfam" id="PF02223"/>
    </source>
</evidence>
<evidence type="ECO:0000256" key="4">
    <source>
        <dbReference type="ARBA" id="ARBA00022679"/>
    </source>
</evidence>
<reference evidence="13 14" key="1">
    <citation type="journal article" date="2016" name="Nat. Commun.">
        <title>Thousands of microbial genomes shed light on interconnected biogeochemical processes in an aquifer system.</title>
        <authorList>
            <person name="Anantharaman K."/>
            <person name="Brown C.T."/>
            <person name="Hug L.A."/>
            <person name="Sharon I."/>
            <person name="Castelle C.J."/>
            <person name="Probst A.J."/>
            <person name="Thomas B.C."/>
            <person name="Singh A."/>
            <person name="Wilkins M.J."/>
            <person name="Karaoz U."/>
            <person name="Brodie E.L."/>
            <person name="Williams K.H."/>
            <person name="Hubbard S.S."/>
            <person name="Banfield J.F."/>
        </authorList>
    </citation>
    <scope>NUCLEOTIDE SEQUENCE [LARGE SCALE GENOMIC DNA]</scope>
</reference>
<dbReference type="InterPro" id="IPR027417">
    <property type="entry name" value="P-loop_NTPase"/>
</dbReference>
<organism evidence="13 14">
    <name type="scientific">Candidatus Edwardsbacteria bacterium GWF2_54_11</name>
    <dbReference type="NCBI Taxonomy" id="1817851"/>
    <lineage>
        <taxon>Bacteria</taxon>
        <taxon>Candidatus Edwardsiibacteriota</taxon>
    </lineage>
</organism>
<dbReference type="InterPro" id="IPR018094">
    <property type="entry name" value="Thymidylate_kinase"/>
</dbReference>
<evidence type="ECO:0000313" key="13">
    <source>
        <dbReference type="EMBL" id="OGF10563.1"/>
    </source>
</evidence>
<keyword evidence="4 11" id="KW-0808">Transferase</keyword>
<evidence type="ECO:0000256" key="1">
    <source>
        <dbReference type="ARBA" id="ARBA00009776"/>
    </source>
</evidence>
<sequence length="210" mass="23257">MRKGLFISFEGIEGCGKSTQAKLLESWLKAQGFKVVLTREPGGPSISEKIRKILLDSRNQGMSDLTELLLLQASRVQHLAQVIVPALKAGKVVICDRFADSSTAYQGYGRGLDLKMVGELNDFAVDGHWPQLTLVLDLPVEKGFLRAQGRRRSLDRMETQAVKFHKRVRQGFKAIAKADPGRVKLLDGSQPPEVIHAAVRQLALSAMKKR</sequence>
<dbReference type="FunFam" id="3.40.50.300:FF:000225">
    <property type="entry name" value="Thymidylate kinase"/>
    <property type="match status" value="1"/>
</dbReference>
<dbReference type="HAMAP" id="MF_00165">
    <property type="entry name" value="Thymidylate_kinase"/>
    <property type="match status" value="1"/>
</dbReference>
<dbReference type="Pfam" id="PF02223">
    <property type="entry name" value="Thymidylate_kin"/>
    <property type="match status" value="1"/>
</dbReference>
<comment type="function">
    <text evidence="10 11">Phosphorylation of dTMP to form dTDP in both de novo and salvage pathways of dTTP synthesis.</text>
</comment>
<feature type="domain" description="Thymidylate kinase-like" evidence="12">
    <location>
        <begin position="9"/>
        <end position="198"/>
    </location>
</feature>
<dbReference type="PANTHER" id="PTHR10344">
    <property type="entry name" value="THYMIDYLATE KINASE"/>
    <property type="match status" value="1"/>
</dbReference>
<dbReference type="NCBIfam" id="TIGR00041">
    <property type="entry name" value="DTMP_kinase"/>
    <property type="match status" value="1"/>
</dbReference>
<dbReference type="PANTHER" id="PTHR10344:SF4">
    <property type="entry name" value="UMP-CMP KINASE 2, MITOCHONDRIAL"/>
    <property type="match status" value="1"/>
</dbReference>
<evidence type="ECO:0000256" key="9">
    <source>
        <dbReference type="ARBA" id="ARBA00048743"/>
    </source>
</evidence>
<evidence type="ECO:0000256" key="10">
    <source>
        <dbReference type="ARBA" id="ARBA00057735"/>
    </source>
</evidence>
<accession>A0A1F5R926</accession>
<dbReference type="AlphaFoldDB" id="A0A1F5R926"/>
<dbReference type="Gene3D" id="3.40.50.300">
    <property type="entry name" value="P-loop containing nucleotide triphosphate hydrolases"/>
    <property type="match status" value="1"/>
</dbReference>
<dbReference type="PROSITE" id="PS01331">
    <property type="entry name" value="THYMIDYLATE_KINASE"/>
    <property type="match status" value="1"/>
</dbReference>
<evidence type="ECO:0000256" key="2">
    <source>
        <dbReference type="ARBA" id="ARBA00012980"/>
    </source>
</evidence>
<dbReference type="GO" id="GO:0006233">
    <property type="term" value="P:dTDP biosynthetic process"/>
    <property type="evidence" value="ECO:0007669"/>
    <property type="project" value="InterPro"/>
</dbReference>
<evidence type="ECO:0000256" key="6">
    <source>
        <dbReference type="ARBA" id="ARBA00022741"/>
    </source>
</evidence>
<dbReference type="GO" id="GO:0006227">
    <property type="term" value="P:dUDP biosynthetic process"/>
    <property type="evidence" value="ECO:0007669"/>
    <property type="project" value="TreeGrafter"/>
</dbReference>
<dbReference type="EC" id="2.7.4.9" evidence="2 11"/>
<name>A0A1F5R926_9BACT</name>
<keyword evidence="5 11" id="KW-0545">Nucleotide biosynthesis</keyword>
<dbReference type="SUPFAM" id="SSF52540">
    <property type="entry name" value="P-loop containing nucleoside triphosphate hydrolases"/>
    <property type="match status" value="1"/>
</dbReference>
<comment type="catalytic activity">
    <reaction evidence="9 11">
        <text>dTMP + ATP = dTDP + ADP</text>
        <dbReference type="Rhea" id="RHEA:13517"/>
        <dbReference type="ChEBI" id="CHEBI:30616"/>
        <dbReference type="ChEBI" id="CHEBI:58369"/>
        <dbReference type="ChEBI" id="CHEBI:63528"/>
        <dbReference type="ChEBI" id="CHEBI:456216"/>
        <dbReference type="EC" id="2.7.4.9"/>
    </reaction>
</comment>
<evidence type="ECO:0000256" key="8">
    <source>
        <dbReference type="ARBA" id="ARBA00022840"/>
    </source>
</evidence>
<evidence type="ECO:0000256" key="5">
    <source>
        <dbReference type="ARBA" id="ARBA00022727"/>
    </source>
</evidence>
<dbReference type="GO" id="GO:0006235">
    <property type="term" value="P:dTTP biosynthetic process"/>
    <property type="evidence" value="ECO:0007669"/>
    <property type="project" value="UniProtKB-UniRule"/>
</dbReference>
<keyword evidence="6 11" id="KW-0547">Nucleotide-binding</keyword>
<dbReference type="Proteomes" id="UP000177230">
    <property type="component" value="Unassembled WGS sequence"/>
</dbReference>
<feature type="binding site" evidence="11">
    <location>
        <begin position="11"/>
        <end position="18"/>
    </location>
    <ligand>
        <name>ATP</name>
        <dbReference type="ChEBI" id="CHEBI:30616"/>
    </ligand>
</feature>
<comment type="similarity">
    <text evidence="1 11">Belongs to the thymidylate kinase family.</text>
</comment>
<evidence type="ECO:0000313" key="14">
    <source>
        <dbReference type="Proteomes" id="UP000177230"/>
    </source>
</evidence>
<dbReference type="InterPro" id="IPR039430">
    <property type="entry name" value="Thymidylate_kin-like_dom"/>
</dbReference>
<dbReference type="GO" id="GO:0004798">
    <property type="term" value="F:dTMP kinase activity"/>
    <property type="evidence" value="ECO:0007669"/>
    <property type="project" value="UniProtKB-UniRule"/>
</dbReference>
<comment type="caution">
    <text evidence="13">The sequence shown here is derived from an EMBL/GenBank/DDBJ whole genome shotgun (WGS) entry which is preliminary data.</text>
</comment>
<dbReference type="GO" id="GO:0005829">
    <property type="term" value="C:cytosol"/>
    <property type="evidence" value="ECO:0007669"/>
    <property type="project" value="TreeGrafter"/>
</dbReference>
<gene>
    <name evidence="11" type="primary">tmk</name>
    <name evidence="13" type="ORF">A2024_09415</name>
</gene>
<proteinExistence type="inferred from homology"/>
<keyword evidence="8 11" id="KW-0067">ATP-binding</keyword>
<keyword evidence="7 11" id="KW-0418">Kinase</keyword>
<dbReference type="GO" id="GO:0005524">
    <property type="term" value="F:ATP binding"/>
    <property type="evidence" value="ECO:0007669"/>
    <property type="project" value="UniProtKB-UniRule"/>
</dbReference>
<evidence type="ECO:0000256" key="7">
    <source>
        <dbReference type="ARBA" id="ARBA00022777"/>
    </source>
</evidence>
<evidence type="ECO:0000256" key="3">
    <source>
        <dbReference type="ARBA" id="ARBA00017144"/>
    </source>
</evidence>
<protein>
    <recommendedName>
        <fullName evidence="3 11">Thymidylate kinase</fullName>
        <ecNumber evidence="2 11">2.7.4.9</ecNumber>
    </recommendedName>
    <alternativeName>
        <fullName evidence="11">dTMP kinase</fullName>
    </alternativeName>
</protein>
<dbReference type="CDD" id="cd01672">
    <property type="entry name" value="TMPK"/>
    <property type="match status" value="1"/>
</dbReference>
<dbReference type="InterPro" id="IPR018095">
    <property type="entry name" value="Thymidylate_kin_CS"/>
</dbReference>